<evidence type="ECO:0000256" key="2">
    <source>
        <dbReference type="SAM" id="SignalP"/>
    </source>
</evidence>
<protein>
    <submittedName>
        <fullName evidence="3">Uncharacterized protein</fullName>
    </submittedName>
</protein>
<dbReference type="Proteomes" id="UP000799537">
    <property type="component" value="Unassembled WGS sequence"/>
</dbReference>
<dbReference type="GeneID" id="54564354"/>
<dbReference type="EMBL" id="ML993579">
    <property type="protein sequence ID" value="KAF2174043.1"/>
    <property type="molecule type" value="Genomic_DNA"/>
</dbReference>
<gene>
    <name evidence="3" type="ORF">M409DRAFT_48931</name>
</gene>
<evidence type="ECO:0000256" key="1">
    <source>
        <dbReference type="SAM" id="MobiDB-lite"/>
    </source>
</evidence>
<organism evidence="3 4">
    <name type="scientific">Zasmidium cellare ATCC 36951</name>
    <dbReference type="NCBI Taxonomy" id="1080233"/>
    <lineage>
        <taxon>Eukaryota</taxon>
        <taxon>Fungi</taxon>
        <taxon>Dikarya</taxon>
        <taxon>Ascomycota</taxon>
        <taxon>Pezizomycotina</taxon>
        <taxon>Dothideomycetes</taxon>
        <taxon>Dothideomycetidae</taxon>
        <taxon>Mycosphaerellales</taxon>
        <taxon>Mycosphaerellaceae</taxon>
        <taxon>Zasmidium</taxon>
    </lineage>
</organism>
<accession>A0A6A6D4I9</accession>
<proteinExistence type="predicted"/>
<sequence>MQASIILTLLASLRLATALPVNSHDVITRGARAPALQAAPLVVRVDDDAKDSDDNSIEDTILMSLTSRGEDDDAEHGDDSATTMSLMNLTSREENDDAEDDSAAHTEVINLTH</sequence>
<feature type="chain" id="PRO_5025518211" evidence="2">
    <location>
        <begin position="19"/>
        <end position="113"/>
    </location>
</feature>
<evidence type="ECO:0000313" key="3">
    <source>
        <dbReference type="EMBL" id="KAF2174043.1"/>
    </source>
</evidence>
<dbReference type="RefSeq" id="XP_033674932.1">
    <property type="nucleotide sequence ID" value="XM_033811082.1"/>
</dbReference>
<evidence type="ECO:0000313" key="4">
    <source>
        <dbReference type="Proteomes" id="UP000799537"/>
    </source>
</evidence>
<keyword evidence="2" id="KW-0732">Signal</keyword>
<reference evidence="3" key="1">
    <citation type="journal article" date="2020" name="Stud. Mycol.">
        <title>101 Dothideomycetes genomes: a test case for predicting lifestyles and emergence of pathogens.</title>
        <authorList>
            <person name="Haridas S."/>
            <person name="Albert R."/>
            <person name="Binder M."/>
            <person name="Bloem J."/>
            <person name="Labutti K."/>
            <person name="Salamov A."/>
            <person name="Andreopoulos B."/>
            <person name="Baker S."/>
            <person name="Barry K."/>
            <person name="Bills G."/>
            <person name="Bluhm B."/>
            <person name="Cannon C."/>
            <person name="Castanera R."/>
            <person name="Culley D."/>
            <person name="Daum C."/>
            <person name="Ezra D."/>
            <person name="Gonzalez J."/>
            <person name="Henrissat B."/>
            <person name="Kuo A."/>
            <person name="Liang C."/>
            <person name="Lipzen A."/>
            <person name="Lutzoni F."/>
            <person name="Magnuson J."/>
            <person name="Mondo S."/>
            <person name="Nolan M."/>
            <person name="Ohm R."/>
            <person name="Pangilinan J."/>
            <person name="Park H.-J."/>
            <person name="Ramirez L."/>
            <person name="Alfaro M."/>
            <person name="Sun H."/>
            <person name="Tritt A."/>
            <person name="Yoshinaga Y."/>
            <person name="Zwiers L.-H."/>
            <person name="Turgeon B."/>
            <person name="Goodwin S."/>
            <person name="Spatafora J."/>
            <person name="Crous P."/>
            <person name="Grigoriev I."/>
        </authorList>
    </citation>
    <scope>NUCLEOTIDE SEQUENCE</scope>
    <source>
        <strain evidence="3">ATCC 36951</strain>
    </source>
</reference>
<dbReference type="AlphaFoldDB" id="A0A6A6D4I9"/>
<feature type="signal peptide" evidence="2">
    <location>
        <begin position="1"/>
        <end position="18"/>
    </location>
</feature>
<keyword evidence="4" id="KW-1185">Reference proteome</keyword>
<feature type="compositionally biased region" description="Polar residues" evidence="1">
    <location>
        <begin position="80"/>
        <end position="90"/>
    </location>
</feature>
<name>A0A6A6D4I9_ZASCE</name>
<feature type="region of interest" description="Disordered" evidence="1">
    <location>
        <begin position="64"/>
        <end position="113"/>
    </location>
</feature>